<evidence type="ECO:0000313" key="1">
    <source>
        <dbReference type="EMBL" id="MBN7811332.1"/>
    </source>
</evidence>
<dbReference type="EMBL" id="JAFKCT010000003">
    <property type="protein sequence ID" value="MBN7811332.1"/>
    <property type="molecule type" value="Genomic_DNA"/>
</dbReference>
<comment type="caution">
    <text evidence="1">The sequence shown here is derived from an EMBL/GenBank/DDBJ whole genome shotgun (WGS) entry which is preliminary data.</text>
</comment>
<evidence type="ECO:0000313" key="2">
    <source>
        <dbReference type="Proteomes" id="UP000664317"/>
    </source>
</evidence>
<organism evidence="1 2">
    <name type="scientific">Algoriphagus oliviformis</name>
    <dbReference type="NCBI Taxonomy" id="2811231"/>
    <lineage>
        <taxon>Bacteria</taxon>
        <taxon>Pseudomonadati</taxon>
        <taxon>Bacteroidota</taxon>
        <taxon>Cytophagia</taxon>
        <taxon>Cytophagales</taxon>
        <taxon>Cyclobacteriaceae</taxon>
        <taxon>Algoriphagus</taxon>
    </lineage>
</organism>
<dbReference type="RefSeq" id="WP_206578107.1">
    <property type="nucleotide sequence ID" value="NZ_JAFKCT010000003.1"/>
</dbReference>
<protein>
    <submittedName>
        <fullName evidence="1">Uncharacterized protein</fullName>
    </submittedName>
</protein>
<reference evidence="1 2" key="1">
    <citation type="submission" date="2021-03" db="EMBL/GenBank/DDBJ databases">
        <title>novel species isolated from a fishpond in China.</title>
        <authorList>
            <person name="Lu H."/>
            <person name="Cai Z."/>
        </authorList>
    </citation>
    <scope>NUCLEOTIDE SEQUENCE [LARGE SCALE GENOMIC DNA]</scope>
    <source>
        <strain evidence="1 2">H41</strain>
    </source>
</reference>
<dbReference type="Proteomes" id="UP000664317">
    <property type="component" value="Unassembled WGS sequence"/>
</dbReference>
<sequence>MHSITLETESNNDILGIFDPTVPHFFVHRFDPSPAIRWFDADVKTSSGLLLRNAQVRSMQFDLQTDIEGIKQILELPVYQLGIYQFARKVPDTLVLDYLPEGSREKILQSNGLKHFFWTNFEFLTVESFEPEFIQAIAENPIFRDRIIKREG</sequence>
<keyword evidence="2" id="KW-1185">Reference proteome</keyword>
<proteinExistence type="predicted"/>
<name>A0ABS3C2I9_9BACT</name>
<gene>
    <name evidence="1" type="ORF">J0A68_10205</name>
</gene>
<accession>A0ABS3C2I9</accession>